<dbReference type="AlphaFoldDB" id="A0A8H9IAE8"/>
<name>A0A8H9IAE8_9ALTE</name>
<proteinExistence type="predicted"/>
<dbReference type="EMBL" id="BMZC01000004">
    <property type="protein sequence ID" value="GGZ59204.1"/>
    <property type="molecule type" value="Genomic_DNA"/>
</dbReference>
<comment type="caution">
    <text evidence="1">The sequence shown here is derived from an EMBL/GenBank/DDBJ whole genome shotgun (WGS) entry which is preliminary data.</text>
</comment>
<accession>A0A8H9IAE8</accession>
<protein>
    <submittedName>
        <fullName evidence="1">Uncharacterized protein</fullName>
    </submittedName>
</protein>
<dbReference type="Proteomes" id="UP000622604">
    <property type="component" value="Unassembled WGS sequence"/>
</dbReference>
<gene>
    <name evidence="1" type="ORF">GCM10011274_16480</name>
</gene>
<sequence length="159" mass="18095">MSAEHQFKEQVIAHLEQLSEALQARLSTLIEYEYPLEVATLAFEVAVDGFSSGFPVKVYFLDKDNQAHFICVDGKTETGVPKASNLLTIEHVYPDELEDEYTNMDDSLDPWDIATAVLIQWFSTCWLAAKGHTCMLKANIAPHDSHFVFNLMDLRWQAR</sequence>
<dbReference type="RefSeq" id="WP_191865748.1">
    <property type="nucleotide sequence ID" value="NZ_BMZC01000004.1"/>
</dbReference>
<evidence type="ECO:0000313" key="2">
    <source>
        <dbReference type="Proteomes" id="UP000622604"/>
    </source>
</evidence>
<reference evidence="1" key="1">
    <citation type="journal article" date="2014" name="Int. J. Syst. Evol. Microbiol.">
        <title>Complete genome sequence of Corynebacterium casei LMG S-19264T (=DSM 44701T), isolated from a smear-ripened cheese.</title>
        <authorList>
            <consortium name="US DOE Joint Genome Institute (JGI-PGF)"/>
            <person name="Walter F."/>
            <person name="Albersmeier A."/>
            <person name="Kalinowski J."/>
            <person name="Ruckert C."/>
        </authorList>
    </citation>
    <scope>NUCLEOTIDE SEQUENCE</scope>
    <source>
        <strain evidence="1">KCTC 32337</strain>
    </source>
</reference>
<reference evidence="1" key="2">
    <citation type="submission" date="2020-09" db="EMBL/GenBank/DDBJ databases">
        <authorList>
            <person name="Sun Q."/>
            <person name="Kim S."/>
        </authorList>
    </citation>
    <scope>NUCLEOTIDE SEQUENCE</scope>
    <source>
        <strain evidence="1">KCTC 32337</strain>
    </source>
</reference>
<organism evidence="1 2">
    <name type="scientific">Paraglaciecola chathamensis</name>
    <dbReference type="NCBI Taxonomy" id="368405"/>
    <lineage>
        <taxon>Bacteria</taxon>
        <taxon>Pseudomonadati</taxon>
        <taxon>Pseudomonadota</taxon>
        <taxon>Gammaproteobacteria</taxon>
        <taxon>Alteromonadales</taxon>
        <taxon>Alteromonadaceae</taxon>
        <taxon>Paraglaciecola</taxon>
    </lineage>
</organism>
<evidence type="ECO:0000313" key="1">
    <source>
        <dbReference type="EMBL" id="GGZ59204.1"/>
    </source>
</evidence>